<dbReference type="AlphaFoldDB" id="A0A6C0DGK5"/>
<protein>
    <submittedName>
        <fullName evidence="1">Uncharacterized protein</fullName>
    </submittedName>
</protein>
<evidence type="ECO:0000313" key="1">
    <source>
        <dbReference type="EMBL" id="QHT16066.1"/>
    </source>
</evidence>
<proteinExistence type="predicted"/>
<reference evidence="1" key="1">
    <citation type="journal article" date="2020" name="Nature">
        <title>Giant virus diversity and host interactions through global metagenomics.</title>
        <authorList>
            <person name="Schulz F."/>
            <person name="Roux S."/>
            <person name="Paez-Espino D."/>
            <person name="Jungbluth S."/>
            <person name="Walsh D.A."/>
            <person name="Denef V.J."/>
            <person name="McMahon K.D."/>
            <person name="Konstantinidis K.T."/>
            <person name="Eloe-Fadrosh E.A."/>
            <person name="Kyrpides N.C."/>
            <person name="Woyke T."/>
        </authorList>
    </citation>
    <scope>NUCLEOTIDE SEQUENCE</scope>
    <source>
        <strain evidence="1">GVMAG-M-3300023174-182</strain>
    </source>
</reference>
<name>A0A6C0DGK5_9ZZZZ</name>
<dbReference type="EMBL" id="MN739615">
    <property type="protein sequence ID" value="QHT16066.1"/>
    <property type="molecule type" value="Genomic_DNA"/>
</dbReference>
<accession>A0A6C0DGK5</accession>
<organism evidence="1">
    <name type="scientific">viral metagenome</name>
    <dbReference type="NCBI Taxonomy" id="1070528"/>
    <lineage>
        <taxon>unclassified sequences</taxon>
        <taxon>metagenomes</taxon>
        <taxon>organismal metagenomes</taxon>
    </lineage>
</organism>
<sequence>MEKYMMKLPQEIVDYIIPYTYKLQNKDMLYDIKNFTQSKSDLLYLYHAFWVLYMEEEEPEHHYWLLNDLIAYTNNYSPTMNGYINTFYSIFSRNLLLKTNQHIENYVSNLEKKEVVSQINILLGLLTPYERYDIIVYFSKKHNIDLEIALL</sequence>